<dbReference type="Proteomes" id="UP000178187">
    <property type="component" value="Unassembled WGS sequence"/>
</dbReference>
<organism evidence="1 2">
    <name type="scientific">Candidatus Danuiimicrobium aquiferis</name>
    <dbReference type="NCBI Taxonomy" id="1801832"/>
    <lineage>
        <taxon>Bacteria</taxon>
        <taxon>Pseudomonadati</taxon>
        <taxon>Candidatus Omnitrophota</taxon>
        <taxon>Candidatus Danuiimicrobium</taxon>
    </lineage>
</organism>
<accession>A0A1G1KWM0</accession>
<evidence type="ECO:0000313" key="2">
    <source>
        <dbReference type="Proteomes" id="UP000178187"/>
    </source>
</evidence>
<dbReference type="EMBL" id="MHFR01000043">
    <property type="protein sequence ID" value="OGW97182.1"/>
    <property type="molecule type" value="Genomic_DNA"/>
</dbReference>
<sequence>MNTQNENNKNQNKIIKDVPRFENDIYRICAWTGKKGDPFLDLHVFYRKDGGFKKAKEGMNILVKFRREVATALMTAKNEPELPMPTDGKKCETRLVTAVEISETQQYQISKVRGPKNSSVRICYAAKGDNGNFIPSGKKALSILESSIDGVVDALSSMEPDTAERESMTQAA</sequence>
<evidence type="ECO:0000313" key="1">
    <source>
        <dbReference type="EMBL" id="OGW97182.1"/>
    </source>
</evidence>
<protein>
    <submittedName>
        <fullName evidence="1">Uncharacterized protein</fullName>
    </submittedName>
</protein>
<name>A0A1G1KWM0_9BACT</name>
<gene>
    <name evidence="1" type="ORF">A3G33_08385</name>
</gene>
<proteinExistence type="predicted"/>
<reference evidence="1 2" key="1">
    <citation type="journal article" date="2016" name="Nat. Commun.">
        <title>Thousands of microbial genomes shed light on interconnected biogeochemical processes in an aquifer system.</title>
        <authorList>
            <person name="Anantharaman K."/>
            <person name="Brown C.T."/>
            <person name="Hug L.A."/>
            <person name="Sharon I."/>
            <person name="Castelle C.J."/>
            <person name="Probst A.J."/>
            <person name="Thomas B.C."/>
            <person name="Singh A."/>
            <person name="Wilkins M.J."/>
            <person name="Karaoz U."/>
            <person name="Brodie E.L."/>
            <person name="Williams K.H."/>
            <person name="Hubbard S.S."/>
            <person name="Banfield J.F."/>
        </authorList>
    </citation>
    <scope>NUCLEOTIDE SEQUENCE [LARGE SCALE GENOMIC DNA]</scope>
</reference>
<comment type="caution">
    <text evidence="1">The sequence shown here is derived from an EMBL/GenBank/DDBJ whole genome shotgun (WGS) entry which is preliminary data.</text>
</comment>
<dbReference type="AlphaFoldDB" id="A0A1G1KWM0"/>